<sequence length="330" mass="35739">MTKVLLTGGSGFIGAHILKILLARGYNVVLAVRNESKGQEIINAHPKSNELSYVVVGDISKLGAFDNALQSDPPFDAVIHSASPFHFRSTDHKKELLEPAVNGTVGILKAIKQHAPSVKKVVITSSMAAVMNPFSEPAKYTAEDWNPVTEEQALSSPGLAYLGSKTFAERSAWEFIKKELPGVGLTTINPPAVLGPVLHHLKSLADINTSNEAIANFMQGKWKNGAPPTFTKPWVDVRDVALAHVNALEIPEAAGKRFLLNGGYVTNADYVAIAKTIPILKDKLPQTVEKEEITDAEVDTTPAKEILGIKFKSLKESVTDTITSLQRFIE</sequence>
<dbReference type="GO" id="GO:0016616">
    <property type="term" value="F:oxidoreductase activity, acting on the CH-OH group of donors, NAD or NADP as acceptor"/>
    <property type="evidence" value="ECO:0007669"/>
    <property type="project" value="TreeGrafter"/>
</dbReference>
<dbReference type="AlphaFoldDB" id="A0A384K1H1"/>
<dbReference type="GeneID" id="5427782"/>
<comment type="similarity">
    <text evidence="2">Belongs to the NAD(P)-dependent epimerase/dehydratase family. Dihydroflavonol-4-reductase subfamily.</text>
</comment>
<dbReference type="Pfam" id="PF01370">
    <property type="entry name" value="Epimerase"/>
    <property type="match status" value="1"/>
</dbReference>
<dbReference type="FunFam" id="3.40.50.720:FF:000191">
    <property type="entry name" value="Methylglyoxal reductase (NADPH-dependent)"/>
    <property type="match status" value="1"/>
</dbReference>
<proteinExistence type="inferred from homology"/>
<dbReference type="InterPro" id="IPR050425">
    <property type="entry name" value="NAD(P)_dehydrat-like"/>
</dbReference>
<dbReference type="PANTHER" id="PTHR10366:SF564">
    <property type="entry name" value="STEROL-4-ALPHA-CARBOXYLATE 3-DEHYDROGENASE, DECARBOXYLATING"/>
    <property type="match status" value="1"/>
</dbReference>
<dbReference type="Proteomes" id="UP000001798">
    <property type="component" value="Chromosome 13"/>
</dbReference>
<dbReference type="VEuPathDB" id="FungiDB:Bcin13g03100"/>
<keyword evidence="1" id="KW-0560">Oxidoreductase</keyword>
<reference evidence="4 5" key="3">
    <citation type="journal article" date="2017" name="Mol. Plant Pathol.">
        <title>A gapless genome sequence of the fungus Botrytis cinerea.</title>
        <authorList>
            <person name="Van Kan J.A."/>
            <person name="Stassen J.H."/>
            <person name="Mosbach A."/>
            <person name="Van Der Lee T.A."/>
            <person name="Faino L."/>
            <person name="Farmer A.D."/>
            <person name="Papasotiriou D.G."/>
            <person name="Zhou S."/>
            <person name="Seidl M.F."/>
            <person name="Cottam E."/>
            <person name="Edel D."/>
            <person name="Hahn M."/>
            <person name="Schwartz D.C."/>
            <person name="Dietrich R.A."/>
            <person name="Widdison S."/>
            <person name="Scalliet G."/>
        </authorList>
    </citation>
    <scope>NUCLEOTIDE SEQUENCE [LARGE SCALE GENOMIC DNA]</scope>
    <source>
        <strain evidence="4 5">B05.10</strain>
    </source>
</reference>
<reference evidence="4 5" key="1">
    <citation type="journal article" date="2011" name="PLoS Genet.">
        <title>Genomic analysis of the necrotrophic fungal pathogens Sclerotinia sclerotiorum and Botrytis cinerea.</title>
        <authorList>
            <person name="Amselem J."/>
            <person name="Cuomo C.A."/>
            <person name="van Kan J.A."/>
            <person name="Viaud M."/>
            <person name="Benito E.P."/>
            <person name="Couloux A."/>
            <person name="Coutinho P.M."/>
            <person name="de Vries R.P."/>
            <person name="Dyer P.S."/>
            <person name="Fillinger S."/>
            <person name="Fournier E."/>
            <person name="Gout L."/>
            <person name="Hahn M."/>
            <person name="Kohn L."/>
            <person name="Lapalu N."/>
            <person name="Plummer K.M."/>
            <person name="Pradier J.M."/>
            <person name="Quevillon E."/>
            <person name="Sharon A."/>
            <person name="Simon A."/>
            <person name="ten Have A."/>
            <person name="Tudzynski B."/>
            <person name="Tudzynski P."/>
            <person name="Wincker P."/>
            <person name="Andrew M."/>
            <person name="Anthouard V."/>
            <person name="Beever R.E."/>
            <person name="Beffa R."/>
            <person name="Benoit I."/>
            <person name="Bouzid O."/>
            <person name="Brault B."/>
            <person name="Chen Z."/>
            <person name="Choquer M."/>
            <person name="Collemare J."/>
            <person name="Cotton P."/>
            <person name="Danchin E.G."/>
            <person name="Da Silva C."/>
            <person name="Gautier A."/>
            <person name="Giraud C."/>
            <person name="Giraud T."/>
            <person name="Gonzalez C."/>
            <person name="Grossetete S."/>
            <person name="Guldener U."/>
            <person name="Henrissat B."/>
            <person name="Howlett B.J."/>
            <person name="Kodira C."/>
            <person name="Kretschmer M."/>
            <person name="Lappartient A."/>
            <person name="Leroch M."/>
            <person name="Levis C."/>
            <person name="Mauceli E."/>
            <person name="Neuveglise C."/>
            <person name="Oeser B."/>
            <person name="Pearson M."/>
            <person name="Poulain J."/>
            <person name="Poussereau N."/>
            <person name="Quesneville H."/>
            <person name="Rascle C."/>
            <person name="Schumacher J."/>
            <person name="Segurens B."/>
            <person name="Sexton A."/>
            <person name="Silva E."/>
            <person name="Sirven C."/>
            <person name="Soanes D.M."/>
            <person name="Talbot N.J."/>
            <person name="Templeton M."/>
            <person name="Yandava C."/>
            <person name="Yarden O."/>
            <person name="Zeng Q."/>
            <person name="Rollins J.A."/>
            <person name="Lebrun M.H."/>
            <person name="Dickman M."/>
        </authorList>
    </citation>
    <scope>NUCLEOTIDE SEQUENCE [LARGE SCALE GENOMIC DNA]</scope>
    <source>
        <strain evidence="4 5">B05.10</strain>
    </source>
</reference>
<dbReference type="SUPFAM" id="SSF51735">
    <property type="entry name" value="NAD(P)-binding Rossmann-fold domains"/>
    <property type="match status" value="1"/>
</dbReference>
<dbReference type="OrthoDB" id="2735536at2759"/>
<gene>
    <name evidence="4" type="ORF">BCIN_13g03100</name>
</gene>
<dbReference type="CDD" id="cd05227">
    <property type="entry name" value="AR_SDR_e"/>
    <property type="match status" value="1"/>
</dbReference>
<dbReference type="InterPro" id="IPR036291">
    <property type="entry name" value="NAD(P)-bd_dom_sf"/>
</dbReference>
<dbReference type="RefSeq" id="XP_001547305.1">
    <property type="nucleotide sequence ID" value="XM_001547255.2"/>
</dbReference>
<evidence type="ECO:0000313" key="4">
    <source>
        <dbReference type="EMBL" id="ATZ56474.1"/>
    </source>
</evidence>
<protein>
    <recommendedName>
        <fullName evidence="3">NAD-dependent epimerase/dehydratase domain-containing protein</fullName>
    </recommendedName>
</protein>
<name>A0A384K1H1_BOTFB</name>
<evidence type="ECO:0000256" key="1">
    <source>
        <dbReference type="ARBA" id="ARBA00023002"/>
    </source>
</evidence>
<dbReference type="InterPro" id="IPR001509">
    <property type="entry name" value="Epimerase_deHydtase"/>
</dbReference>
<dbReference type="KEGG" id="bfu:BCIN_13g03100"/>
<dbReference type="OMA" id="NESISHW"/>
<evidence type="ECO:0000313" key="5">
    <source>
        <dbReference type="Proteomes" id="UP000001798"/>
    </source>
</evidence>
<dbReference type="EMBL" id="CP009817">
    <property type="protein sequence ID" value="ATZ56474.1"/>
    <property type="molecule type" value="Genomic_DNA"/>
</dbReference>
<organism evidence="4 5">
    <name type="scientific">Botryotinia fuckeliana (strain B05.10)</name>
    <name type="common">Noble rot fungus</name>
    <name type="synonym">Botrytis cinerea</name>
    <dbReference type="NCBI Taxonomy" id="332648"/>
    <lineage>
        <taxon>Eukaryota</taxon>
        <taxon>Fungi</taxon>
        <taxon>Dikarya</taxon>
        <taxon>Ascomycota</taxon>
        <taxon>Pezizomycotina</taxon>
        <taxon>Leotiomycetes</taxon>
        <taxon>Helotiales</taxon>
        <taxon>Sclerotiniaceae</taxon>
        <taxon>Botrytis</taxon>
    </lineage>
</organism>
<evidence type="ECO:0000256" key="2">
    <source>
        <dbReference type="ARBA" id="ARBA00023445"/>
    </source>
</evidence>
<dbReference type="PANTHER" id="PTHR10366">
    <property type="entry name" value="NAD DEPENDENT EPIMERASE/DEHYDRATASE"/>
    <property type="match status" value="1"/>
</dbReference>
<accession>A0A384K1H1</accession>
<reference evidence="4 5" key="2">
    <citation type="journal article" date="2012" name="Eukaryot. Cell">
        <title>Genome update of Botrytis cinerea strains B05.10 and T4.</title>
        <authorList>
            <person name="Staats M."/>
            <person name="van Kan J.A."/>
        </authorList>
    </citation>
    <scope>NUCLEOTIDE SEQUENCE [LARGE SCALE GENOMIC DNA]</scope>
    <source>
        <strain evidence="4 5">B05.10</strain>
    </source>
</reference>
<dbReference type="Gene3D" id="3.40.50.720">
    <property type="entry name" value="NAD(P)-binding Rossmann-like Domain"/>
    <property type="match status" value="1"/>
</dbReference>
<feature type="domain" description="NAD-dependent epimerase/dehydratase" evidence="3">
    <location>
        <begin position="4"/>
        <end position="255"/>
    </location>
</feature>
<evidence type="ECO:0000259" key="3">
    <source>
        <dbReference type="Pfam" id="PF01370"/>
    </source>
</evidence>
<keyword evidence="5" id="KW-1185">Reference proteome</keyword>